<proteinExistence type="predicted"/>
<evidence type="ECO:0000313" key="2">
    <source>
        <dbReference type="Proteomes" id="UP000601223"/>
    </source>
</evidence>
<keyword evidence="2" id="KW-1185">Reference proteome</keyword>
<evidence type="ECO:0000313" key="1">
    <source>
        <dbReference type="EMBL" id="GIF79942.1"/>
    </source>
</evidence>
<dbReference type="EMBL" id="BONF01000008">
    <property type="protein sequence ID" value="GIF79942.1"/>
    <property type="molecule type" value="Genomic_DNA"/>
</dbReference>
<protein>
    <submittedName>
        <fullName evidence="1">Uncharacterized protein</fullName>
    </submittedName>
</protein>
<name>A0A8J3JG88_9ACTN</name>
<organism evidence="1 2">
    <name type="scientific">Catellatospora bangladeshensis</name>
    <dbReference type="NCBI Taxonomy" id="310355"/>
    <lineage>
        <taxon>Bacteria</taxon>
        <taxon>Bacillati</taxon>
        <taxon>Actinomycetota</taxon>
        <taxon>Actinomycetes</taxon>
        <taxon>Micromonosporales</taxon>
        <taxon>Micromonosporaceae</taxon>
        <taxon>Catellatospora</taxon>
    </lineage>
</organism>
<dbReference type="Proteomes" id="UP000601223">
    <property type="component" value="Unassembled WGS sequence"/>
</dbReference>
<sequence length="48" mass="5556">MNMMTRTVVLRQKQAMRQRIRATVHARRIAVLTDPPQTQPVEEPATAR</sequence>
<dbReference type="AlphaFoldDB" id="A0A8J3JG88"/>
<accession>A0A8J3JG88</accession>
<gene>
    <name evidence="1" type="ORF">Cba03nite_12910</name>
</gene>
<reference evidence="1 2" key="1">
    <citation type="submission" date="2021-01" db="EMBL/GenBank/DDBJ databases">
        <title>Whole genome shotgun sequence of Catellatospora bangladeshensis NBRC 107357.</title>
        <authorList>
            <person name="Komaki H."/>
            <person name="Tamura T."/>
        </authorList>
    </citation>
    <scope>NUCLEOTIDE SEQUENCE [LARGE SCALE GENOMIC DNA]</scope>
    <source>
        <strain evidence="1 2">NBRC 107357</strain>
    </source>
</reference>
<comment type="caution">
    <text evidence="1">The sequence shown here is derived from an EMBL/GenBank/DDBJ whole genome shotgun (WGS) entry which is preliminary data.</text>
</comment>